<proteinExistence type="predicted"/>
<protein>
    <submittedName>
        <fullName evidence="2">Uncharacterized protein</fullName>
    </submittedName>
</protein>
<feature type="region of interest" description="Disordered" evidence="1">
    <location>
        <begin position="27"/>
        <end position="68"/>
    </location>
</feature>
<dbReference type="AlphaFoldDB" id="A0A4D5RCM2"/>
<feature type="compositionally biased region" description="Low complexity" evidence="1">
    <location>
        <begin position="1"/>
        <end position="16"/>
    </location>
</feature>
<evidence type="ECO:0000256" key="1">
    <source>
        <dbReference type="SAM" id="MobiDB-lite"/>
    </source>
</evidence>
<reference evidence="2" key="1">
    <citation type="submission" date="2019-04" db="EMBL/GenBank/DDBJ databases">
        <title>An insight into the mialome of Ixodes scapularis.</title>
        <authorList>
            <person name="Ribeiro J.M."/>
            <person name="Mather T.N."/>
            <person name="Karim S."/>
        </authorList>
    </citation>
    <scope>NUCLEOTIDE SEQUENCE</scope>
</reference>
<name>A0A4D5RCM2_IXOSC</name>
<feature type="compositionally biased region" description="Low complexity" evidence="1">
    <location>
        <begin position="27"/>
        <end position="50"/>
    </location>
</feature>
<dbReference type="EMBL" id="GHJT01000894">
    <property type="protein sequence ID" value="MOY34865.1"/>
    <property type="molecule type" value="Transcribed_RNA"/>
</dbReference>
<sequence>MGSARRPSRSSTSTWRARPRTMACCASWPASRTSPRARRAPWWPRSSRPWRPTRRTLKGTSSTRPSWRRTRCGTSWMWSSRTPVSRS</sequence>
<feature type="region of interest" description="Disordered" evidence="1">
    <location>
        <begin position="1"/>
        <end position="20"/>
    </location>
</feature>
<evidence type="ECO:0000313" key="2">
    <source>
        <dbReference type="EMBL" id="MOY34865.1"/>
    </source>
</evidence>
<accession>A0A4D5RCM2</accession>
<organism evidence="2">
    <name type="scientific">Ixodes scapularis</name>
    <name type="common">Black-legged tick</name>
    <name type="synonym">Deer tick</name>
    <dbReference type="NCBI Taxonomy" id="6945"/>
    <lineage>
        <taxon>Eukaryota</taxon>
        <taxon>Metazoa</taxon>
        <taxon>Ecdysozoa</taxon>
        <taxon>Arthropoda</taxon>
        <taxon>Chelicerata</taxon>
        <taxon>Arachnida</taxon>
        <taxon>Acari</taxon>
        <taxon>Parasitiformes</taxon>
        <taxon>Ixodida</taxon>
        <taxon>Ixodoidea</taxon>
        <taxon>Ixodidae</taxon>
        <taxon>Ixodinae</taxon>
        <taxon>Ixodes</taxon>
    </lineage>
</organism>